<dbReference type="Pfam" id="PF08695">
    <property type="entry name" value="Coa1"/>
    <property type="match status" value="1"/>
</dbReference>
<dbReference type="PANTHER" id="PTHR28523">
    <property type="entry name" value="CYTOCHROME C OXIDASE ASSEMBLY FACTOR 1"/>
    <property type="match status" value="1"/>
</dbReference>
<dbReference type="EMBL" id="KQ257450">
    <property type="protein sequence ID" value="KND04587.1"/>
    <property type="molecule type" value="Genomic_DNA"/>
</dbReference>
<dbReference type="OrthoDB" id="2100652at2759"/>
<dbReference type="InParanoid" id="A0A0L0HU33"/>
<reference evidence="1 2" key="1">
    <citation type="submission" date="2009-08" db="EMBL/GenBank/DDBJ databases">
        <title>The Genome Sequence of Spizellomyces punctatus strain DAOM BR117.</title>
        <authorList>
            <consortium name="The Broad Institute Genome Sequencing Platform"/>
            <person name="Russ C."/>
            <person name="Cuomo C."/>
            <person name="Shea T."/>
            <person name="Young S.K."/>
            <person name="Zeng Q."/>
            <person name="Koehrsen M."/>
            <person name="Haas B."/>
            <person name="Borodovsky M."/>
            <person name="Guigo R."/>
            <person name="Alvarado L."/>
            <person name="Berlin A."/>
            <person name="Bochicchio J."/>
            <person name="Borenstein D."/>
            <person name="Chapman S."/>
            <person name="Chen Z."/>
            <person name="Engels R."/>
            <person name="Freedman E."/>
            <person name="Gellesch M."/>
            <person name="Goldberg J."/>
            <person name="Griggs A."/>
            <person name="Gujja S."/>
            <person name="Heiman D."/>
            <person name="Hepburn T."/>
            <person name="Howarth C."/>
            <person name="Jen D."/>
            <person name="Larson L."/>
            <person name="Lewis B."/>
            <person name="Mehta T."/>
            <person name="Park D."/>
            <person name="Pearson M."/>
            <person name="Roberts A."/>
            <person name="Saif S."/>
            <person name="Shenoy N."/>
            <person name="Sisk P."/>
            <person name="Stolte C."/>
            <person name="Sykes S."/>
            <person name="Thomson T."/>
            <person name="Walk T."/>
            <person name="White J."/>
            <person name="Yandava C."/>
            <person name="Burger G."/>
            <person name="Gray M.W."/>
            <person name="Holland P.W.H."/>
            <person name="King N."/>
            <person name="Lang F.B.F."/>
            <person name="Roger A.J."/>
            <person name="Ruiz-Trillo I."/>
            <person name="Lander E."/>
            <person name="Nusbaum C."/>
        </authorList>
    </citation>
    <scope>NUCLEOTIDE SEQUENCE [LARGE SCALE GENOMIC DNA]</scope>
    <source>
        <strain evidence="1 2">DAOM BR117</strain>
    </source>
</reference>
<protein>
    <submittedName>
        <fullName evidence="1">Uncharacterized protein</fullName>
    </submittedName>
</protein>
<dbReference type="VEuPathDB" id="FungiDB:SPPG_00307"/>
<dbReference type="GO" id="GO:0033617">
    <property type="term" value="P:mitochondrial respiratory chain complex IV assembly"/>
    <property type="evidence" value="ECO:0007669"/>
    <property type="project" value="InterPro"/>
</dbReference>
<gene>
    <name evidence="1" type="ORF">SPPG_00307</name>
</gene>
<name>A0A0L0HU33_SPIPD</name>
<dbReference type="GO" id="GO:0005743">
    <property type="term" value="C:mitochondrial inner membrane"/>
    <property type="evidence" value="ECO:0007669"/>
    <property type="project" value="TreeGrafter"/>
</dbReference>
<dbReference type="InterPro" id="IPR042432">
    <property type="entry name" value="Coa1_fungi"/>
</dbReference>
<proteinExistence type="predicted"/>
<keyword evidence="2" id="KW-1185">Reference proteome</keyword>
<dbReference type="Proteomes" id="UP000053201">
    <property type="component" value="Unassembled WGS sequence"/>
</dbReference>
<organism evidence="1 2">
    <name type="scientific">Spizellomyces punctatus (strain DAOM BR117)</name>
    <dbReference type="NCBI Taxonomy" id="645134"/>
    <lineage>
        <taxon>Eukaryota</taxon>
        <taxon>Fungi</taxon>
        <taxon>Fungi incertae sedis</taxon>
        <taxon>Chytridiomycota</taxon>
        <taxon>Chytridiomycota incertae sedis</taxon>
        <taxon>Chytridiomycetes</taxon>
        <taxon>Spizellomycetales</taxon>
        <taxon>Spizellomycetaceae</taxon>
        <taxon>Spizellomyces</taxon>
    </lineage>
</organism>
<dbReference type="PANTHER" id="PTHR28523:SF1">
    <property type="entry name" value="CYTOCHROME C OXIDASE ASSEMBLY FACTOR 1"/>
    <property type="match status" value="1"/>
</dbReference>
<accession>A0A0L0HU33</accession>
<dbReference type="InterPro" id="IPR014807">
    <property type="entry name" value="Coa1"/>
</dbReference>
<evidence type="ECO:0000313" key="1">
    <source>
        <dbReference type="EMBL" id="KND04587.1"/>
    </source>
</evidence>
<dbReference type="AlphaFoldDB" id="A0A0L0HU33"/>
<evidence type="ECO:0000313" key="2">
    <source>
        <dbReference type="Proteomes" id="UP000053201"/>
    </source>
</evidence>
<dbReference type="RefSeq" id="XP_016612626.1">
    <property type="nucleotide sequence ID" value="XM_016748636.1"/>
</dbReference>
<dbReference type="eggNOG" id="ENOG502RZQV">
    <property type="taxonomic scope" value="Eukaryota"/>
</dbReference>
<dbReference type="GeneID" id="27684043"/>
<sequence length="131" mass="14535">MSARRRFLSPRSPYPYLGLAAVGLGWWAQTVYGGINSQKAHSGIFKAVMFHLRHDEAAQSLLGDNIHHDPKKHPSVKGNVNMLKGKADIEFLVEGSKGTGVVRFRGVRGEDDWTSQLFTLKSPEGKTVEYP</sequence>